<dbReference type="Proteomes" id="UP000217428">
    <property type="component" value="Segment"/>
</dbReference>
<accession>A0A220T685</accession>
<evidence type="ECO:0000313" key="2">
    <source>
        <dbReference type="Proteomes" id="UP000217428"/>
    </source>
</evidence>
<dbReference type="InterPro" id="IPR007027">
    <property type="entry name" value="Poxvirus_F11"/>
</dbReference>
<proteinExistence type="predicted"/>
<dbReference type="Pfam" id="PF04943">
    <property type="entry name" value="Pox_F11"/>
    <property type="match status" value="1"/>
</dbReference>
<evidence type="ECO:0000313" key="1">
    <source>
        <dbReference type="EMBL" id="ASK51228.1"/>
    </source>
</evidence>
<dbReference type="EMBL" id="KY747497">
    <property type="protein sequence ID" value="ASK51228.1"/>
    <property type="molecule type" value="Genomic_DNA"/>
</dbReference>
<gene>
    <name evidence="1" type="ORF">EPTV-WA-027</name>
</gene>
<reference evidence="1 2" key="1">
    <citation type="journal article" date="2017" name="Virus Genes">
        <title>Characterization of Eptesipoxvirus, a novel poxvirus from a microchiropteran bat.</title>
        <authorList>
            <person name="Tu S.L."/>
            <person name="Nakazawa Y."/>
            <person name="Gao J."/>
            <person name="Wilkins K."/>
            <person name="Gallardo-Romero N."/>
            <person name="Li Y."/>
            <person name="Emerson G.L."/>
            <person name="Carroll D.S."/>
            <person name="Upton C."/>
        </authorList>
    </citation>
    <scope>NUCLEOTIDE SEQUENCE [LARGE SCALE GENOMIC DNA]</scope>
    <source>
        <strain evidence="1 2">Washington</strain>
    </source>
</reference>
<name>A0A220T685_9POXV</name>
<keyword evidence="2" id="KW-1185">Reference proteome</keyword>
<sequence>MTTFLRSILRRSKNCSQHDNIDNSNQTLVKNDSKWLGSGILSLLKKHSYIDIDTKGNNILTDTVFVARLPSNYIDIVDESEFDEGFQEELDEDKNVIYSWKKTQPKLDLNFLLDDDHMFDIDEYFLIKLKHGNGFNKGAIFVGNNIGFNTILCLKTSGVTGLYIPNTLHLKPNVRAGDYVIARSSRGISFLPQVGGESIFLIVTITPSRILTESGIFITPLSDAGSTEPAKVLISNRRRRAIELIDEVINDRKELESIYLKTYMLSELIKIYKSDYSKKVQCILTDNLKKANGHVNELVDVINDKLILDKKRKTTVTSNSLSAACHRKRVIFSSQLEQINNFFDIVDNDINNVSNCSLEFLMIDDIKNKSYYMKKLWEKIEQNATTIDKLLEGNSDSVNNYVANLVLKSESAKTREEIINNLQALSRIGFRI</sequence>
<dbReference type="OrthoDB" id="6054at10239"/>
<organism evidence="1 2">
    <name type="scientific">Eptesipox virus</name>
    <dbReference type="NCBI Taxonomy" id="1329402"/>
    <lineage>
        <taxon>Viruses</taxon>
        <taxon>Varidnaviria</taxon>
        <taxon>Bamfordvirae</taxon>
        <taxon>Nucleocytoviricota</taxon>
        <taxon>Pokkesviricetes</taxon>
        <taxon>Chitovirales</taxon>
        <taxon>Poxviridae</taxon>
        <taxon>Chordopoxvirinae</taxon>
        <taxon>Vespertilionpoxvirus</taxon>
        <taxon>Vespertilionpoxvirus eptesipox</taxon>
    </lineage>
</organism>
<protein>
    <submittedName>
        <fullName evidence="1">RhoA signalling inhibitor, virus release protein</fullName>
    </submittedName>
</protein>
<dbReference type="PIRSF" id="PIRSF015981">
    <property type="entry name" value="VAC_F11L"/>
    <property type="match status" value="1"/>
</dbReference>